<feature type="transmembrane region" description="Helical" evidence="1">
    <location>
        <begin position="465"/>
        <end position="487"/>
    </location>
</feature>
<keyword evidence="1" id="KW-1133">Transmembrane helix</keyword>
<feature type="transmembrane region" description="Helical" evidence="1">
    <location>
        <begin position="435"/>
        <end position="453"/>
    </location>
</feature>
<accession>A0AAV2T9U1</accession>
<feature type="transmembrane region" description="Helical" evidence="1">
    <location>
        <begin position="377"/>
        <end position="396"/>
    </location>
</feature>
<proteinExistence type="predicted"/>
<evidence type="ECO:0000313" key="2">
    <source>
        <dbReference type="EMBL" id="CAL5132217.1"/>
    </source>
</evidence>
<feature type="transmembrane region" description="Helical" evidence="1">
    <location>
        <begin position="83"/>
        <end position="106"/>
    </location>
</feature>
<feature type="transmembrane region" description="Helical" evidence="1">
    <location>
        <begin position="261"/>
        <end position="280"/>
    </location>
</feature>
<feature type="transmembrane region" description="Helical" evidence="1">
    <location>
        <begin position="408"/>
        <end position="429"/>
    </location>
</feature>
<feature type="transmembrane region" description="Helical" evidence="1">
    <location>
        <begin position="12"/>
        <end position="34"/>
    </location>
</feature>
<dbReference type="AlphaFoldDB" id="A0AAV2T9U1"/>
<organism evidence="2 3">
    <name type="scientific">Calicophoron daubneyi</name>
    <name type="common">Rumen fluke</name>
    <name type="synonym">Paramphistomum daubneyi</name>
    <dbReference type="NCBI Taxonomy" id="300641"/>
    <lineage>
        <taxon>Eukaryota</taxon>
        <taxon>Metazoa</taxon>
        <taxon>Spiralia</taxon>
        <taxon>Lophotrochozoa</taxon>
        <taxon>Platyhelminthes</taxon>
        <taxon>Trematoda</taxon>
        <taxon>Digenea</taxon>
        <taxon>Plagiorchiida</taxon>
        <taxon>Pronocephalata</taxon>
        <taxon>Paramphistomoidea</taxon>
        <taxon>Paramphistomidae</taxon>
        <taxon>Calicophoron</taxon>
    </lineage>
</organism>
<reference evidence="2" key="1">
    <citation type="submission" date="2024-06" db="EMBL/GenBank/DDBJ databases">
        <authorList>
            <person name="Liu X."/>
            <person name="Lenzi L."/>
            <person name="Haldenby T S."/>
            <person name="Uol C."/>
        </authorList>
    </citation>
    <scope>NUCLEOTIDE SEQUENCE</scope>
</reference>
<protein>
    <submittedName>
        <fullName evidence="2">Uncharacterized protein</fullName>
    </submittedName>
</protein>
<gene>
    <name evidence="2" type="ORF">CDAUBV1_LOCUS5061</name>
</gene>
<keyword evidence="1" id="KW-0472">Membrane</keyword>
<feature type="transmembrane region" description="Helical" evidence="1">
    <location>
        <begin position="127"/>
        <end position="145"/>
    </location>
</feature>
<feature type="transmembrane region" description="Helical" evidence="1">
    <location>
        <begin position="46"/>
        <end position="71"/>
    </location>
</feature>
<comment type="caution">
    <text evidence="2">The sequence shown here is derived from an EMBL/GenBank/DDBJ whole genome shotgun (WGS) entry which is preliminary data.</text>
</comment>
<evidence type="ECO:0000256" key="1">
    <source>
        <dbReference type="SAM" id="Phobius"/>
    </source>
</evidence>
<name>A0AAV2T9U1_CALDB</name>
<evidence type="ECO:0000313" key="3">
    <source>
        <dbReference type="Proteomes" id="UP001497525"/>
    </source>
</evidence>
<sequence length="530" mass="58766">MYASVLSLPELFFLAGVGSVYAVFAVTWFLWYTCKCRKGGNIADSTQILFFGGGRFIHNAVFLGIAASHLILPRVDMTRDTPALYAVMICASRVLAFITCTIYWNHLAKLRFKSTEEYLLRRLEDNIPVYAHLINRIIAVCSLLLNYVMYCESNGVFSVKSLLPFIYLMISFGSFSALGGVNVILFGCTVLWVIEISGEFLLLTKTLPYFPKSGLFQRIVSECGDLYSPNLYIMGLAELLTVQPLYTLFQSASSASEANAAMGIAVVLAVFGYALSFLTARCLEGHSGFPIENNTEILHRIFGVNFDGSNQFTALDNPDEVTTITFTHLVILLGTRASNTIAFLLLHAHSISVHVYQYALPNWLRLGLVSDGRELHMTYSCLFLLTSYTLTALMMYSSNKLDAYIPNTPRTAVAMMLAVATVVMVSPLVREVWHVPTSVTIALFTLIGVIISHQDPVTLIKTCTPQWFATIIFVPSLLVCIVLSAFLKGSKTANPNLLFRTHLKLRKEQKSGHTNSIVSKENLRIIKGGM</sequence>
<dbReference type="EMBL" id="CAXLJL010000123">
    <property type="protein sequence ID" value="CAL5132217.1"/>
    <property type="molecule type" value="Genomic_DNA"/>
</dbReference>
<feature type="transmembrane region" description="Helical" evidence="1">
    <location>
        <begin position="165"/>
        <end position="194"/>
    </location>
</feature>
<dbReference type="Proteomes" id="UP001497525">
    <property type="component" value="Unassembled WGS sequence"/>
</dbReference>
<keyword evidence="1" id="KW-0812">Transmembrane</keyword>